<evidence type="ECO:0000313" key="2">
    <source>
        <dbReference type="Proteomes" id="UP001054837"/>
    </source>
</evidence>
<dbReference type="Proteomes" id="UP001054837">
    <property type="component" value="Unassembled WGS sequence"/>
</dbReference>
<reference evidence="1 2" key="1">
    <citation type="submission" date="2021-06" db="EMBL/GenBank/DDBJ databases">
        <title>Caerostris darwini draft genome.</title>
        <authorList>
            <person name="Kono N."/>
            <person name="Arakawa K."/>
        </authorList>
    </citation>
    <scope>NUCLEOTIDE SEQUENCE [LARGE SCALE GENOMIC DNA]</scope>
</reference>
<sequence length="246" mass="28381">MNPADLDAETFAADEYNKKFKRINIIFKSKSNNREESDDSSSVQSISKRKFKLPLLELKSLVVKSKTGCHFGENYHKAIDSLKSRFGQDDLLVEFYVRELLKLTISMNSRDQKVKLPTLYDRIETQLRALESLGVTTEKYAAMLFPLVESCLSEEVLRAWQRNNSFNDKKEESRLENLMQFLKNEVEGEERINLAMKGFSVKDNPKIYTLKNLCTLLPGFLLEVKVLLTVPFATKRIMKVKIANLL</sequence>
<protein>
    <submittedName>
        <fullName evidence="1">Uncharacterized protein</fullName>
    </submittedName>
</protein>
<dbReference type="EMBL" id="BPLQ01007562">
    <property type="protein sequence ID" value="GIY30855.1"/>
    <property type="molecule type" value="Genomic_DNA"/>
</dbReference>
<gene>
    <name evidence="1" type="primary">AVEN_120918_1</name>
    <name evidence="1" type="ORF">CDAR_466871</name>
</gene>
<keyword evidence="2" id="KW-1185">Reference proteome</keyword>
<comment type="caution">
    <text evidence="1">The sequence shown here is derived from an EMBL/GenBank/DDBJ whole genome shotgun (WGS) entry which is preliminary data.</text>
</comment>
<evidence type="ECO:0000313" key="1">
    <source>
        <dbReference type="EMBL" id="GIY30855.1"/>
    </source>
</evidence>
<name>A0AAV4S9K3_9ARAC</name>
<proteinExistence type="predicted"/>
<organism evidence="1 2">
    <name type="scientific">Caerostris darwini</name>
    <dbReference type="NCBI Taxonomy" id="1538125"/>
    <lineage>
        <taxon>Eukaryota</taxon>
        <taxon>Metazoa</taxon>
        <taxon>Ecdysozoa</taxon>
        <taxon>Arthropoda</taxon>
        <taxon>Chelicerata</taxon>
        <taxon>Arachnida</taxon>
        <taxon>Araneae</taxon>
        <taxon>Araneomorphae</taxon>
        <taxon>Entelegynae</taxon>
        <taxon>Araneoidea</taxon>
        <taxon>Araneidae</taxon>
        <taxon>Caerostris</taxon>
    </lineage>
</organism>
<dbReference type="Pfam" id="PF03564">
    <property type="entry name" value="DUF1759"/>
    <property type="match status" value="1"/>
</dbReference>
<accession>A0AAV4S9K3</accession>
<dbReference type="AlphaFoldDB" id="A0AAV4S9K3"/>
<dbReference type="InterPro" id="IPR005312">
    <property type="entry name" value="DUF1759"/>
</dbReference>